<keyword evidence="1" id="KW-0812">Transmembrane</keyword>
<sequence length="181" mass="21013">MDISNPYKNIICMIFGILLIILLWNLLNKKEHMENLDDYLILDTKETPTKFVPPSCPPGTGVVNRIQNLCRKPTINNPFMNPAATEFGEYSLPAACNADDEDIKNDIKVNFNHELFRDVEDVFERKNSQRQFYTLPNTAVPNNQTEFANWLYKLPTSANCKEDTSACLRYEMKYDYLKYPN</sequence>
<organism evidence="2">
    <name type="scientific">Indivirus ILV1</name>
    <dbReference type="NCBI Taxonomy" id="1977633"/>
    <lineage>
        <taxon>Viruses</taxon>
        <taxon>Varidnaviria</taxon>
        <taxon>Bamfordvirae</taxon>
        <taxon>Nucleocytoviricota</taxon>
        <taxon>Megaviricetes</taxon>
        <taxon>Imitervirales</taxon>
        <taxon>Mimiviridae</taxon>
        <taxon>Klosneuvirinae</taxon>
        <taxon>Indivirus</taxon>
    </lineage>
</organism>
<name>A0A1V0SCI1_9VIRU</name>
<evidence type="ECO:0000256" key="1">
    <source>
        <dbReference type="SAM" id="Phobius"/>
    </source>
</evidence>
<reference evidence="2" key="1">
    <citation type="journal article" date="2017" name="Science">
        <title>Giant viruses with an expanded complement of translation system components.</title>
        <authorList>
            <person name="Schulz F."/>
            <person name="Yutin N."/>
            <person name="Ivanova N.N."/>
            <person name="Ortega D.R."/>
            <person name="Lee T.K."/>
            <person name="Vierheilig J."/>
            <person name="Daims H."/>
            <person name="Horn M."/>
            <person name="Wagner M."/>
            <person name="Jensen G.J."/>
            <person name="Kyrpides N.C."/>
            <person name="Koonin E.V."/>
            <person name="Woyke T."/>
        </authorList>
    </citation>
    <scope>NUCLEOTIDE SEQUENCE</scope>
    <source>
        <strain evidence="2">ILV1</strain>
    </source>
</reference>
<feature type="transmembrane region" description="Helical" evidence="1">
    <location>
        <begin position="6"/>
        <end position="27"/>
    </location>
</feature>
<accession>A0A1V0SCI1</accession>
<dbReference type="EMBL" id="KY684085">
    <property type="protein sequence ID" value="ARF09415.1"/>
    <property type="molecule type" value="Genomic_DNA"/>
</dbReference>
<proteinExistence type="predicted"/>
<evidence type="ECO:0000313" key="2">
    <source>
        <dbReference type="EMBL" id="ARF09415.1"/>
    </source>
</evidence>
<protein>
    <submittedName>
        <fullName evidence="2">Uncharacterized protein</fullName>
    </submittedName>
</protein>
<keyword evidence="1" id="KW-0472">Membrane</keyword>
<gene>
    <name evidence="2" type="ORF">Indivirus_1_38</name>
</gene>
<keyword evidence="1" id="KW-1133">Transmembrane helix</keyword>